<dbReference type="InterPro" id="IPR012094">
    <property type="entry name" value="tRNA_Ile_lys_synt"/>
</dbReference>
<feature type="non-terminal residue" evidence="8">
    <location>
        <position position="1"/>
    </location>
</feature>
<feature type="non-terminal residue" evidence="8">
    <location>
        <position position="155"/>
    </location>
</feature>
<name>X0U6R2_9ZZZZ</name>
<evidence type="ECO:0000313" key="8">
    <source>
        <dbReference type="EMBL" id="GAF96047.1"/>
    </source>
</evidence>
<dbReference type="AlphaFoldDB" id="X0U6R2"/>
<keyword evidence="5" id="KW-0067">ATP-binding</keyword>
<dbReference type="Gene3D" id="3.40.50.620">
    <property type="entry name" value="HUPs"/>
    <property type="match status" value="1"/>
</dbReference>
<dbReference type="GO" id="GO:0005524">
    <property type="term" value="F:ATP binding"/>
    <property type="evidence" value="ECO:0007669"/>
    <property type="project" value="UniProtKB-KW"/>
</dbReference>
<feature type="domain" description="tRNA(Ile)-lysidine/2-thiocytidine synthase N-terminal" evidence="7">
    <location>
        <begin position="1"/>
        <end position="80"/>
    </location>
</feature>
<evidence type="ECO:0000256" key="6">
    <source>
        <dbReference type="ARBA" id="ARBA00048539"/>
    </source>
</evidence>
<evidence type="ECO:0000256" key="5">
    <source>
        <dbReference type="ARBA" id="ARBA00022840"/>
    </source>
</evidence>
<protein>
    <recommendedName>
        <fullName evidence="1">tRNA(Ile)-lysidine synthetase</fullName>
        <ecNumber evidence="1">6.3.4.19</ecNumber>
    </recommendedName>
</protein>
<evidence type="ECO:0000256" key="4">
    <source>
        <dbReference type="ARBA" id="ARBA00022741"/>
    </source>
</evidence>
<keyword evidence="4" id="KW-0547">Nucleotide-binding</keyword>
<dbReference type="PANTHER" id="PTHR43033">
    <property type="entry name" value="TRNA(ILE)-LYSIDINE SYNTHASE-RELATED"/>
    <property type="match status" value="1"/>
</dbReference>
<keyword evidence="3" id="KW-0819">tRNA processing</keyword>
<evidence type="ECO:0000259" key="7">
    <source>
        <dbReference type="Pfam" id="PF01171"/>
    </source>
</evidence>
<evidence type="ECO:0000256" key="2">
    <source>
        <dbReference type="ARBA" id="ARBA00022598"/>
    </source>
</evidence>
<accession>X0U6R2</accession>
<evidence type="ECO:0000256" key="3">
    <source>
        <dbReference type="ARBA" id="ARBA00022694"/>
    </source>
</evidence>
<evidence type="ECO:0000256" key="1">
    <source>
        <dbReference type="ARBA" id="ARBA00013267"/>
    </source>
</evidence>
<dbReference type="GO" id="GO:0032267">
    <property type="term" value="F:tRNA(Ile)-lysidine synthase activity"/>
    <property type="evidence" value="ECO:0007669"/>
    <property type="project" value="UniProtKB-EC"/>
</dbReference>
<organism evidence="8">
    <name type="scientific">marine sediment metagenome</name>
    <dbReference type="NCBI Taxonomy" id="412755"/>
    <lineage>
        <taxon>unclassified sequences</taxon>
        <taxon>metagenomes</taxon>
        <taxon>ecological metagenomes</taxon>
    </lineage>
</organism>
<dbReference type="InterPro" id="IPR011063">
    <property type="entry name" value="TilS/TtcA_N"/>
</dbReference>
<reference evidence="8" key="1">
    <citation type="journal article" date="2014" name="Front. Microbiol.">
        <title>High frequency of phylogenetically diverse reductive dehalogenase-homologous genes in deep subseafloor sedimentary metagenomes.</title>
        <authorList>
            <person name="Kawai M."/>
            <person name="Futagami T."/>
            <person name="Toyoda A."/>
            <person name="Takaki Y."/>
            <person name="Nishi S."/>
            <person name="Hori S."/>
            <person name="Arai W."/>
            <person name="Tsubouchi T."/>
            <person name="Morono Y."/>
            <person name="Uchiyama I."/>
            <person name="Ito T."/>
            <person name="Fujiyama A."/>
            <person name="Inagaki F."/>
            <person name="Takami H."/>
        </authorList>
    </citation>
    <scope>NUCLEOTIDE SEQUENCE</scope>
    <source>
        <strain evidence="8">Expedition CK06-06</strain>
    </source>
</reference>
<proteinExistence type="predicted"/>
<dbReference type="Gene3D" id="1.20.59.20">
    <property type="match status" value="1"/>
</dbReference>
<dbReference type="SUPFAM" id="SSF52402">
    <property type="entry name" value="Adenine nucleotide alpha hydrolases-like"/>
    <property type="match status" value="1"/>
</dbReference>
<dbReference type="Pfam" id="PF01171">
    <property type="entry name" value="ATP_bind_3"/>
    <property type="match status" value="1"/>
</dbReference>
<sequence>DDHVETILMHLIRGAGTRGLHGLKSRSELKTKTGSITVIRPLLEVSRGETGDYCQSHGLKPRIDASNASLSPLRNRIRHQLLPMLESYNPGIAQALLRTGQIASDDIAFLDKEVARLWDEVAQEAGKTIVLDKERFDSLPPTLKRYLFRAAAERL</sequence>
<dbReference type="EC" id="6.3.4.19" evidence="1"/>
<dbReference type="EMBL" id="BARS01013362">
    <property type="protein sequence ID" value="GAF96047.1"/>
    <property type="molecule type" value="Genomic_DNA"/>
</dbReference>
<comment type="caution">
    <text evidence="8">The sequence shown here is derived from an EMBL/GenBank/DDBJ whole genome shotgun (WGS) entry which is preliminary data.</text>
</comment>
<dbReference type="InterPro" id="IPR012795">
    <property type="entry name" value="tRNA_Ile_lys_synt_N"/>
</dbReference>
<gene>
    <name evidence="8" type="ORF">S01H1_23252</name>
</gene>
<dbReference type="GO" id="GO:0008033">
    <property type="term" value="P:tRNA processing"/>
    <property type="evidence" value="ECO:0007669"/>
    <property type="project" value="UniProtKB-KW"/>
</dbReference>
<dbReference type="PANTHER" id="PTHR43033:SF1">
    <property type="entry name" value="TRNA(ILE)-LYSIDINE SYNTHASE-RELATED"/>
    <property type="match status" value="1"/>
</dbReference>
<comment type="catalytic activity">
    <reaction evidence="6">
        <text>cytidine(34) in tRNA(Ile2) + L-lysine + ATP = lysidine(34) in tRNA(Ile2) + AMP + diphosphate + H(+)</text>
        <dbReference type="Rhea" id="RHEA:43744"/>
        <dbReference type="Rhea" id="RHEA-COMP:10625"/>
        <dbReference type="Rhea" id="RHEA-COMP:10670"/>
        <dbReference type="ChEBI" id="CHEBI:15378"/>
        <dbReference type="ChEBI" id="CHEBI:30616"/>
        <dbReference type="ChEBI" id="CHEBI:32551"/>
        <dbReference type="ChEBI" id="CHEBI:33019"/>
        <dbReference type="ChEBI" id="CHEBI:82748"/>
        <dbReference type="ChEBI" id="CHEBI:83665"/>
        <dbReference type="ChEBI" id="CHEBI:456215"/>
        <dbReference type="EC" id="6.3.4.19"/>
    </reaction>
</comment>
<keyword evidence="2" id="KW-0436">Ligase</keyword>
<dbReference type="InterPro" id="IPR014729">
    <property type="entry name" value="Rossmann-like_a/b/a_fold"/>
</dbReference>
<dbReference type="CDD" id="cd01992">
    <property type="entry name" value="TilS_N"/>
    <property type="match status" value="1"/>
</dbReference>